<proteinExistence type="predicted"/>
<sequence>MSIDGNRLAIPETGGPKANEYVFPDPKENSPRTGSEKIDNGGEAKLVGEDLCRGSYEGVENESFTWILYGCGLHSVDCL</sequence>
<dbReference type="Proteomes" id="UP000489600">
    <property type="component" value="Unassembled WGS sequence"/>
</dbReference>
<dbReference type="AlphaFoldDB" id="A0A565BCG4"/>
<comment type="caution">
    <text evidence="2">The sequence shown here is derived from an EMBL/GenBank/DDBJ whole genome shotgun (WGS) entry which is preliminary data.</text>
</comment>
<protein>
    <submittedName>
        <fullName evidence="2">Uncharacterized protein</fullName>
    </submittedName>
</protein>
<feature type="compositionally biased region" description="Basic and acidic residues" evidence="1">
    <location>
        <begin position="25"/>
        <end position="42"/>
    </location>
</feature>
<accession>A0A565BCG4</accession>
<feature type="region of interest" description="Disordered" evidence="1">
    <location>
        <begin position="1"/>
        <end position="42"/>
    </location>
</feature>
<reference evidence="2" key="1">
    <citation type="submission" date="2019-07" db="EMBL/GenBank/DDBJ databases">
        <authorList>
            <person name="Dittberner H."/>
        </authorList>
    </citation>
    <scope>NUCLEOTIDE SEQUENCE [LARGE SCALE GENOMIC DNA]</scope>
</reference>
<dbReference type="EMBL" id="CABITT030000003">
    <property type="protein sequence ID" value="VVA99289.1"/>
    <property type="molecule type" value="Genomic_DNA"/>
</dbReference>
<name>A0A565BCG4_9BRAS</name>
<evidence type="ECO:0000313" key="2">
    <source>
        <dbReference type="EMBL" id="VVA99289.1"/>
    </source>
</evidence>
<evidence type="ECO:0000256" key="1">
    <source>
        <dbReference type="SAM" id="MobiDB-lite"/>
    </source>
</evidence>
<keyword evidence="3" id="KW-1185">Reference proteome</keyword>
<organism evidence="2 3">
    <name type="scientific">Arabis nemorensis</name>
    <dbReference type="NCBI Taxonomy" id="586526"/>
    <lineage>
        <taxon>Eukaryota</taxon>
        <taxon>Viridiplantae</taxon>
        <taxon>Streptophyta</taxon>
        <taxon>Embryophyta</taxon>
        <taxon>Tracheophyta</taxon>
        <taxon>Spermatophyta</taxon>
        <taxon>Magnoliopsida</taxon>
        <taxon>eudicotyledons</taxon>
        <taxon>Gunneridae</taxon>
        <taxon>Pentapetalae</taxon>
        <taxon>rosids</taxon>
        <taxon>malvids</taxon>
        <taxon>Brassicales</taxon>
        <taxon>Brassicaceae</taxon>
        <taxon>Arabideae</taxon>
        <taxon>Arabis</taxon>
    </lineage>
</organism>
<evidence type="ECO:0000313" key="3">
    <source>
        <dbReference type="Proteomes" id="UP000489600"/>
    </source>
</evidence>
<gene>
    <name evidence="2" type="ORF">ANE_LOCUS9734</name>
</gene>